<feature type="domain" description="ATPase dynein-related AAA" evidence="9">
    <location>
        <begin position="157"/>
        <end position="293"/>
    </location>
</feature>
<dbReference type="PANTHER" id="PTHR48103:SF2">
    <property type="entry name" value="MIDASIN"/>
    <property type="match status" value="1"/>
</dbReference>
<dbReference type="GO" id="GO:0005524">
    <property type="term" value="F:ATP binding"/>
    <property type="evidence" value="ECO:0007669"/>
    <property type="project" value="UniProtKB-KW"/>
</dbReference>
<organism evidence="11 12">
    <name type="scientific">Aromia moschata</name>
    <dbReference type="NCBI Taxonomy" id="1265417"/>
    <lineage>
        <taxon>Eukaryota</taxon>
        <taxon>Metazoa</taxon>
        <taxon>Ecdysozoa</taxon>
        <taxon>Arthropoda</taxon>
        <taxon>Hexapoda</taxon>
        <taxon>Insecta</taxon>
        <taxon>Pterygota</taxon>
        <taxon>Neoptera</taxon>
        <taxon>Endopterygota</taxon>
        <taxon>Coleoptera</taxon>
        <taxon>Polyphaga</taxon>
        <taxon>Cucujiformia</taxon>
        <taxon>Chrysomeloidea</taxon>
        <taxon>Cerambycidae</taxon>
        <taxon>Cerambycinae</taxon>
        <taxon>Callichromatini</taxon>
        <taxon>Aromia</taxon>
    </lineage>
</organism>
<dbReference type="InterPro" id="IPR027417">
    <property type="entry name" value="P-loop_NTPase"/>
</dbReference>
<dbReference type="AlphaFoldDB" id="A0AAV8X669"/>
<comment type="caution">
    <text evidence="11">The sequence shown here is derived from an EMBL/GenBank/DDBJ whole genome shotgun (WGS) entry which is preliminary data.</text>
</comment>
<keyword evidence="5" id="KW-0547">Nucleotide-binding</keyword>
<dbReference type="InterPro" id="IPR041190">
    <property type="entry name" value="Midasin_AAA_lid_5"/>
</dbReference>
<evidence type="ECO:0000256" key="2">
    <source>
        <dbReference type="ARBA" id="ARBA00004642"/>
    </source>
</evidence>
<sequence length="332" mass="37720">MSLKERDLERIVDFYLRVRKEAVTTLSDGLGHKPHFSLRSLCRALVVASKNPCGMFKRSLYEAFCLSFLTQLDTGSYQIVEKLISSYLIGDEKAVKAVKKQPIPPPQDSSQDFLEFEGYWVKKGFLEPVPPDEYILTASVRKNLRDLVRVVSIGKLPVLLQGETSVGKTSLIRYLAKSSGNKCVRINNHEHTDLQEYVGSYAADTSGKLVFTEGLLVDAMRRGYWIILDELNLAPTDVLEALNRVLDDNRELFIPETQEVVKAHPNFMLFATQNPPGAYGGRKMLSRAFRNRFVELHFNEIPSPELEFILHKRCQMAPSYAKKMVNVMTDLQ</sequence>
<keyword evidence="12" id="KW-1185">Reference proteome</keyword>
<feature type="domain" description="Midasin AAA lid" evidence="10">
    <location>
        <begin position="6"/>
        <end position="88"/>
    </location>
</feature>
<evidence type="ECO:0000256" key="5">
    <source>
        <dbReference type="ARBA" id="ARBA00022741"/>
    </source>
</evidence>
<keyword evidence="8" id="KW-0539">Nucleus</keyword>
<evidence type="ECO:0000256" key="8">
    <source>
        <dbReference type="ARBA" id="ARBA00023242"/>
    </source>
</evidence>
<dbReference type="InterPro" id="IPR011704">
    <property type="entry name" value="ATPase_dyneun-rel_AAA"/>
</dbReference>
<dbReference type="GO" id="GO:0000055">
    <property type="term" value="P:ribosomal large subunit export from nucleus"/>
    <property type="evidence" value="ECO:0007669"/>
    <property type="project" value="TreeGrafter"/>
</dbReference>
<keyword evidence="6" id="KW-0067">ATP-binding</keyword>
<accession>A0AAV8X669</accession>
<evidence type="ECO:0000259" key="10">
    <source>
        <dbReference type="Pfam" id="PF17865"/>
    </source>
</evidence>
<dbReference type="CDD" id="cd00009">
    <property type="entry name" value="AAA"/>
    <property type="match status" value="1"/>
</dbReference>
<evidence type="ECO:0000313" key="12">
    <source>
        <dbReference type="Proteomes" id="UP001162162"/>
    </source>
</evidence>
<evidence type="ECO:0000259" key="9">
    <source>
        <dbReference type="Pfam" id="PF07728"/>
    </source>
</evidence>
<evidence type="ECO:0000256" key="6">
    <source>
        <dbReference type="ARBA" id="ARBA00022840"/>
    </source>
</evidence>
<gene>
    <name evidence="11" type="ORF">NQ318_016493</name>
</gene>
<feature type="non-terminal residue" evidence="11">
    <location>
        <position position="332"/>
    </location>
</feature>
<protein>
    <recommendedName>
        <fullName evidence="4">Midasin</fullName>
    </recommendedName>
</protein>
<dbReference type="GO" id="GO:0000027">
    <property type="term" value="P:ribosomal large subunit assembly"/>
    <property type="evidence" value="ECO:0007669"/>
    <property type="project" value="TreeGrafter"/>
</dbReference>
<dbReference type="GO" id="GO:0016887">
    <property type="term" value="F:ATP hydrolysis activity"/>
    <property type="evidence" value="ECO:0007669"/>
    <property type="project" value="InterPro"/>
</dbReference>
<comment type="similarity">
    <text evidence="3">Belongs to the midasin family.</text>
</comment>
<dbReference type="SUPFAM" id="SSF52540">
    <property type="entry name" value="P-loop containing nucleoside triphosphate hydrolases"/>
    <property type="match status" value="1"/>
</dbReference>
<dbReference type="Gene3D" id="3.40.50.300">
    <property type="entry name" value="P-loop containing nucleotide triphosphate hydrolases"/>
    <property type="match status" value="1"/>
</dbReference>
<evidence type="ECO:0000313" key="11">
    <source>
        <dbReference type="EMBL" id="KAJ8933921.1"/>
    </source>
</evidence>
<dbReference type="EMBL" id="JAPWTK010001141">
    <property type="protein sequence ID" value="KAJ8933921.1"/>
    <property type="molecule type" value="Genomic_DNA"/>
</dbReference>
<evidence type="ECO:0000256" key="3">
    <source>
        <dbReference type="ARBA" id="ARBA00007188"/>
    </source>
</evidence>
<reference evidence="11" key="1">
    <citation type="journal article" date="2023" name="Insect Mol. Biol.">
        <title>Genome sequencing provides insights into the evolution of gene families encoding plant cell wall-degrading enzymes in longhorned beetles.</title>
        <authorList>
            <person name="Shin N.R."/>
            <person name="Okamura Y."/>
            <person name="Kirsch R."/>
            <person name="Pauchet Y."/>
        </authorList>
    </citation>
    <scope>NUCLEOTIDE SEQUENCE</scope>
    <source>
        <strain evidence="11">AMC_N1</strain>
    </source>
</reference>
<dbReference type="Pfam" id="PF17865">
    <property type="entry name" value="AAA_lid_5"/>
    <property type="match status" value="1"/>
</dbReference>
<dbReference type="Pfam" id="PF07728">
    <property type="entry name" value="AAA_5"/>
    <property type="match status" value="1"/>
</dbReference>
<dbReference type="GO" id="GO:0030687">
    <property type="term" value="C:preribosome, large subunit precursor"/>
    <property type="evidence" value="ECO:0007669"/>
    <property type="project" value="TreeGrafter"/>
</dbReference>
<name>A0AAV8X669_9CUCU</name>
<dbReference type="FunFam" id="3.40.50.300:FF:000142">
    <property type="entry name" value="Midasin"/>
    <property type="match status" value="1"/>
</dbReference>
<proteinExistence type="inferred from homology"/>
<evidence type="ECO:0000256" key="1">
    <source>
        <dbReference type="ARBA" id="ARBA00004604"/>
    </source>
</evidence>
<evidence type="ECO:0000256" key="4">
    <source>
        <dbReference type="ARBA" id="ARBA00017143"/>
    </source>
</evidence>
<dbReference type="GO" id="GO:0005730">
    <property type="term" value="C:nucleolus"/>
    <property type="evidence" value="ECO:0007669"/>
    <property type="project" value="UniProtKB-SubCell"/>
</dbReference>
<dbReference type="GO" id="GO:0005654">
    <property type="term" value="C:nucleoplasm"/>
    <property type="evidence" value="ECO:0007669"/>
    <property type="project" value="UniProtKB-SubCell"/>
</dbReference>
<dbReference type="PANTHER" id="PTHR48103">
    <property type="entry name" value="MIDASIN-RELATED"/>
    <property type="match status" value="1"/>
</dbReference>
<dbReference type="Proteomes" id="UP001162162">
    <property type="component" value="Unassembled WGS sequence"/>
</dbReference>
<keyword evidence="7" id="KW-0143">Chaperone</keyword>
<evidence type="ECO:0000256" key="7">
    <source>
        <dbReference type="ARBA" id="ARBA00023186"/>
    </source>
</evidence>
<comment type="subcellular location">
    <subcellularLocation>
        <location evidence="1">Nucleus</location>
        <location evidence="1">Nucleolus</location>
    </subcellularLocation>
    <subcellularLocation>
        <location evidence="2">Nucleus</location>
        <location evidence="2">Nucleoplasm</location>
    </subcellularLocation>
</comment>